<keyword evidence="1" id="KW-0472">Membrane</keyword>
<keyword evidence="3" id="KW-1185">Reference proteome</keyword>
<comment type="caution">
    <text evidence="2">The sequence shown here is derived from an EMBL/GenBank/DDBJ whole genome shotgun (WGS) entry which is preliminary data.</text>
</comment>
<evidence type="ECO:0000313" key="2">
    <source>
        <dbReference type="EMBL" id="EMB18907.1"/>
    </source>
</evidence>
<reference evidence="2" key="1">
    <citation type="submission" date="2012-11" db="EMBL/GenBank/DDBJ databases">
        <title>Permanent draft genomes of Rhodopirellula europaea strain SH398 and 6C.</title>
        <authorList>
            <person name="Richter M."/>
            <person name="Richter-Heitmann T."/>
            <person name="Frank C."/>
            <person name="Harder J."/>
            <person name="Glockner F.O."/>
        </authorList>
    </citation>
    <scope>NUCLEOTIDE SEQUENCE</scope>
    <source>
        <strain evidence="2">6C</strain>
    </source>
</reference>
<keyword evidence="1" id="KW-1133">Transmembrane helix</keyword>
<keyword evidence="1" id="KW-0812">Transmembrane</keyword>
<accession>M2B1Z0</accession>
<dbReference type="AlphaFoldDB" id="M2B1Z0"/>
<dbReference type="RefSeq" id="WP_008653270.1">
    <property type="nucleotide sequence ID" value="NZ_ANMO01000023.1"/>
</dbReference>
<reference evidence="2" key="2">
    <citation type="journal article" date="2013" name="Mar. Genomics">
        <title>Expression of sulfatases in Rhodopirellula baltica and the diversity of sulfatases in the genus Rhodopirellula.</title>
        <authorList>
            <person name="Wegner C.E."/>
            <person name="Richter-Heitmann T."/>
            <person name="Klindworth A."/>
            <person name="Klockow C."/>
            <person name="Richter M."/>
            <person name="Achstetter T."/>
            <person name="Glockner F.O."/>
            <person name="Harder J."/>
        </authorList>
    </citation>
    <scope>NUCLEOTIDE SEQUENCE [LARGE SCALE GENOMIC DNA]</scope>
    <source>
        <strain evidence="2">6C</strain>
    </source>
</reference>
<evidence type="ECO:0000313" key="3">
    <source>
        <dbReference type="Proteomes" id="UP000011529"/>
    </source>
</evidence>
<feature type="transmembrane region" description="Helical" evidence="1">
    <location>
        <begin position="120"/>
        <end position="141"/>
    </location>
</feature>
<sequence>MGISTASEPDAATLTRTVEPQVIGNPNFIHLEKDNGVWWLRTPGFWGPRESLNRKELNEPQMSRKRSLFKRVVFRLSRKLADVQPEFAMISQGRSVELNPYESPTHCDAAKRLPPSRYPLLMLLAGIFGVASSGLALLIAVESINMAQRQGYDVEFTKGMIVAAGFAFLGSCWAFSCRLYWIRRPRLATVINLVAFGSAGLFWTLLELGIVP</sequence>
<organism evidence="2 3">
    <name type="scientific">Rhodopirellula europaea 6C</name>
    <dbReference type="NCBI Taxonomy" id="1263867"/>
    <lineage>
        <taxon>Bacteria</taxon>
        <taxon>Pseudomonadati</taxon>
        <taxon>Planctomycetota</taxon>
        <taxon>Planctomycetia</taxon>
        <taxon>Pirellulales</taxon>
        <taxon>Pirellulaceae</taxon>
        <taxon>Rhodopirellula</taxon>
    </lineage>
</organism>
<gene>
    <name evidence="2" type="ORF">RE6C_00363</name>
</gene>
<feature type="transmembrane region" description="Helical" evidence="1">
    <location>
        <begin position="161"/>
        <end position="180"/>
    </location>
</feature>
<evidence type="ECO:0000256" key="1">
    <source>
        <dbReference type="SAM" id="Phobius"/>
    </source>
</evidence>
<dbReference type="Proteomes" id="UP000011529">
    <property type="component" value="Unassembled WGS sequence"/>
</dbReference>
<feature type="transmembrane region" description="Helical" evidence="1">
    <location>
        <begin position="187"/>
        <end position="206"/>
    </location>
</feature>
<dbReference type="EMBL" id="ANMO01000023">
    <property type="protein sequence ID" value="EMB18907.1"/>
    <property type="molecule type" value="Genomic_DNA"/>
</dbReference>
<name>M2B1Z0_9BACT</name>
<protein>
    <submittedName>
        <fullName evidence="2">Signal peptide protein</fullName>
    </submittedName>
</protein>
<proteinExistence type="predicted"/>